<comment type="subcellular location">
    <subcellularLocation>
        <location evidence="15">Secreted</location>
    </subcellularLocation>
</comment>
<evidence type="ECO:0000256" key="10">
    <source>
        <dbReference type="PIRSR" id="PIRSR600823-1"/>
    </source>
</evidence>
<evidence type="ECO:0000256" key="5">
    <source>
        <dbReference type="ARBA" id="ARBA00022617"/>
    </source>
</evidence>
<feature type="domain" description="Plant heme peroxidase family profile" evidence="16">
    <location>
        <begin position="23"/>
        <end position="281"/>
    </location>
</feature>
<keyword evidence="15" id="KW-0964">Secreted</keyword>
<keyword evidence="18" id="KW-1185">Reference proteome</keyword>
<keyword evidence="6 12" id="KW-0479">Metal-binding</keyword>
<dbReference type="EC" id="1.11.1.7" evidence="3 15"/>
<keyword evidence="7 15" id="KW-0560">Oxidoreductase</keyword>
<dbReference type="AlphaFoldDB" id="A0A834T0F9"/>
<dbReference type="CDD" id="cd00693">
    <property type="entry name" value="secretory_peroxidase"/>
    <property type="match status" value="1"/>
</dbReference>
<dbReference type="InterPro" id="IPR033905">
    <property type="entry name" value="Secretory_peroxidase"/>
</dbReference>
<dbReference type="InterPro" id="IPR000823">
    <property type="entry name" value="Peroxidase_pln"/>
</dbReference>
<feature type="chain" id="PRO_5033107609" description="Peroxidase" evidence="15">
    <location>
        <begin position="23"/>
        <end position="281"/>
    </location>
</feature>
<comment type="caution">
    <text evidence="17">The sequence shown here is derived from an EMBL/GenBank/DDBJ whole genome shotgun (WGS) entry which is preliminary data.</text>
</comment>
<evidence type="ECO:0000256" key="12">
    <source>
        <dbReference type="PIRSR" id="PIRSR600823-3"/>
    </source>
</evidence>
<dbReference type="PANTHER" id="PTHR31388:SF115">
    <property type="entry name" value="PEROXIDASE 5"/>
    <property type="match status" value="1"/>
</dbReference>
<dbReference type="PRINTS" id="PR00458">
    <property type="entry name" value="PEROXIDASE"/>
</dbReference>
<feature type="binding site" evidence="11">
    <location>
        <position position="150"/>
    </location>
    <ligand>
        <name>substrate</name>
    </ligand>
</feature>
<keyword evidence="9 14" id="KW-1015">Disulfide bond</keyword>
<keyword evidence="8 15" id="KW-0408">Iron</keyword>
<feature type="active site" description="Proton acceptor" evidence="10">
    <location>
        <position position="64"/>
    </location>
</feature>
<evidence type="ECO:0000256" key="15">
    <source>
        <dbReference type="RuleBase" id="RU362060"/>
    </source>
</evidence>
<gene>
    <name evidence="17" type="ORF">G2W53_032403</name>
</gene>
<feature type="binding site" evidence="12">
    <location>
        <position position="65"/>
    </location>
    <ligand>
        <name>Ca(2+)</name>
        <dbReference type="ChEBI" id="CHEBI:29108"/>
        <label>1</label>
    </ligand>
</feature>
<dbReference type="SUPFAM" id="SSF48113">
    <property type="entry name" value="Heme-dependent peroxidases"/>
    <property type="match status" value="1"/>
</dbReference>
<evidence type="ECO:0000256" key="6">
    <source>
        <dbReference type="ARBA" id="ARBA00022723"/>
    </source>
</evidence>
<dbReference type="Proteomes" id="UP000634136">
    <property type="component" value="Unassembled WGS sequence"/>
</dbReference>
<evidence type="ECO:0000256" key="14">
    <source>
        <dbReference type="PIRSR" id="PIRSR600823-5"/>
    </source>
</evidence>
<feature type="binding site" evidence="12">
    <location>
        <position position="219"/>
    </location>
    <ligand>
        <name>Ca(2+)</name>
        <dbReference type="ChEBI" id="CHEBI:29108"/>
        <label>2</label>
    </ligand>
</feature>
<dbReference type="PANTHER" id="PTHR31388">
    <property type="entry name" value="PEROXIDASE 72-RELATED"/>
    <property type="match status" value="1"/>
</dbReference>
<evidence type="ECO:0000256" key="11">
    <source>
        <dbReference type="PIRSR" id="PIRSR600823-2"/>
    </source>
</evidence>
<evidence type="ECO:0000256" key="4">
    <source>
        <dbReference type="ARBA" id="ARBA00022559"/>
    </source>
</evidence>
<name>A0A834T0F9_9FABA</name>
<evidence type="ECO:0000256" key="2">
    <source>
        <dbReference type="ARBA" id="ARBA00002322"/>
    </source>
</evidence>
<comment type="catalytic activity">
    <reaction evidence="1 15">
        <text>2 a phenolic donor + H2O2 = 2 a phenolic radical donor + 2 H2O</text>
        <dbReference type="Rhea" id="RHEA:56136"/>
        <dbReference type="ChEBI" id="CHEBI:15377"/>
        <dbReference type="ChEBI" id="CHEBI:16240"/>
        <dbReference type="ChEBI" id="CHEBI:139520"/>
        <dbReference type="ChEBI" id="CHEBI:139521"/>
        <dbReference type="EC" id="1.11.1.7"/>
    </reaction>
</comment>
<keyword evidence="12 15" id="KW-0106">Calcium</keyword>
<feature type="binding site" evidence="12">
    <location>
        <position position="75"/>
    </location>
    <ligand>
        <name>Ca(2+)</name>
        <dbReference type="ChEBI" id="CHEBI:29108"/>
        <label>1</label>
    </ligand>
</feature>
<dbReference type="Gene3D" id="1.10.420.10">
    <property type="entry name" value="Peroxidase, domain 2"/>
    <property type="match status" value="1"/>
</dbReference>
<reference evidence="17" key="1">
    <citation type="submission" date="2020-09" db="EMBL/GenBank/DDBJ databases">
        <title>Genome-Enabled Discovery of Anthraquinone Biosynthesis in Senna tora.</title>
        <authorList>
            <person name="Kang S.-H."/>
            <person name="Pandey R.P."/>
            <person name="Lee C.-M."/>
            <person name="Sim J.-S."/>
            <person name="Jeong J.-T."/>
            <person name="Choi B.-S."/>
            <person name="Jung M."/>
            <person name="Ginzburg D."/>
            <person name="Zhao K."/>
            <person name="Won S.Y."/>
            <person name="Oh T.-J."/>
            <person name="Yu Y."/>
            <person name="Kim N.-H."/>
            <person name="Lee O.R."/>
            <person name="Lee T.-H."/>
            <person name="Bashyal P."/>
            <person name="Kim T.-S."/>
            <person name="Lee W.-H."/>
            <person name="Kawkins C."/>
            <person name="Kim C.-K."/>
            <person name="Kim J.S."/>
            <person name="Ahn B.O."/>
            <person name="Rhee S.Y."/>
            <person name="Sohng J.K."/>
        </authorList>
    </citation>
    <scope>NUCLEOTIDE SEQUENCE</scope>
    <source>
        <tissue evidence="17">Leaf</tissue>
    </source>
</reference>
<evidence type="ECO:0000256" key="8">
    <source>
        <dbReference type="ARBA" id="ARBA00023004"/>
    </source>
</evidence>
<evidence type="ECO:0000256" key="13">
    <source>
        <dbReference type="PIRSR" id="PIRSR600823-4"/>
    </source>
</evidence>
<dbReference type="GO" id="GO:0006979">
    <property type="term" value="P:response to oxidative stress"/>
    <property type="evidence" value="ECO:0007669"/>
    <property type="project" value="UniProtKB-UniRule"/>
</dbReference>
<evidence type="ECO:0000256" key="1">
    <source>
        <dbReference type="ARBA" id="ARBA00000189"/>
    </source>
</evidence>
<accession>A0A834T0F9</accession>
<dbReference type="EMBL" id="JAAIUW010000010">
    <property type="protein sequence ID" value="KAF7811427.1"/>
    <property type="molecule type" value="Genomic_DNA"/>
</dbReference>
<feature type="binding site" evidence="12">
    <location>
        <position position="214"/>
    </location>
    <ligand>
        <name>Ca(2+)</name>
        <dbReference type="ChEBI" id="CHEBI:29108"/>
        <label>2</label>
    </ligand>
</feature>
<proteinExistence type="inferred from homology"/>
<dbReference type="GO" id="GO:0020037">
    <property type="term" value="F:heme binding"/>
    <property type="evidence" value="ECO:0007669"/>
    <property type="project" value="UniProtKB-UniRule"/>
</dbReference>
<dbReference type="GO" id="GO:0005576">
    <property type="term" value="C:extracellular region"/>
    <property type="evidence" value="ECO:0007669"/>
    <property type="project" value="UniProtKB-SubCell"/>
</dbReference>
<keyword evidence="15" id="KW-0732">Signal</keyword>
<dbReference type="Pfam" id="PF00141">
    <property type="entry name" value="peroxidase"/>
    <property type="match status" value="1"/>
</dbReference>
<dbReference type="InterPro" id="IPR019794">
    <property type="entry name" value="Peroxidases_AS"/>
</dbReference>
<evidence type="ECO:0000313" key="18">
    <source>
        <dbReference type="Proteomes" id="UP000634136"/>
    </source>
</evidence>
<evidence type="ECO:0000256" key="3">
    <source>
        <dbReference type="ARBA" id="ARBA00012313"/>
    </source>
</evidence>
<sequence>MGRGGETWLMLVVLVLATTCEAQLSPTFYNITCPKALSTIRKVISREVFKERRMAASLLRLHFHDALFSPTIQSEKYARNNANSVRGFDVIDKIKAAVEKTCPGVVSCADILAVAARDATVLTGGPSWKVKLGRRDSTTAYKNIVDIDLPAFNDSLPVIISLSRRKDLAQERWVYSNNSNMIDAGYAFARQRDCPLTSSPYTDNKKLANLDYVTPFSFDNNYFKNLILKKGLLESDQALYNGGSTDSIVLEYSANTTIFRSDFASAMIKMGDILPLNGSAG</sequence>
<dbReference type="GO" id="GO:0046872">
    <property type="term" value="F:metal ion binding"/>
    <property type="evidence" value="ECO:0007669"/>
    <property type="project" value="UniProtKB-UniRule"/>
</dbReference>
<feature type="disulfide bond" evidence="14">
    <location>
        <begin position="33"/>
        <end position="102"/>
    </location>
</feature>
<dbReference type="GO" id="GO:0042744">
    <property type="term" value="P:hydrogen peroxide catabolic process"/>
    <property type="evidence" value="ECO:0007669"/>
    <property type="project" value="UniProtKB-KW"/>
</dbReference>
<evidence type="ECO:0000259" key="16">
    <source>
        <dbReference type="PROSITE" id="PS50873"/>
    </source>
</evidence>
<dbReference type="PROSITE" id="PS50873">
    <property type="entry name" value="PEROXIDASE_4"/>
    <property type="match status" value="1"/>
</dbReference>
<feature type="binding site" evidence="12">
    <location>
        <position position="211"/>
    </location>
    <ligand>
        <name>Ca(2+)</name>
        <dbReference type="ChEBI" id="CHEBI:29108"/>
        <label>2</label>
    </ligand>
</feature>
<dbReference type="OrthoDB" id="2113341at2759"/>
<comment type="similarity">
    <text evidence="15">Belongs to the peroxidase family. Classical plant (class III) peroxidase subfamily.</text>
</comment>
<feature type="site" description="Transition state stabilizer" evidence="13">
    <location>
        <position position="60"/>
    </location>
</feature>
<dbReference type="InterPro" id="IPR002016">
    <property type="entry name" value="Haem_peroxidase"/>
</dbReference>
<protein>
    <recommendedName>
        <fullName evidence="3 15">Peroxidase</fullName>
        <ecNumber evidence="3 15">1.11.1.7</ecNumber>
    </recommendedName>
</protein>
<dbReference type="PROSITE" id="PS00436">
    <property type="entry name" value="PEROXIDASE_2"/>
    <property type="match status" value="1"/>
</dbReference>
<dbReference type="Gene3D" id="1.10.520.10">
    <property type="match status" value="2"/>
</dbReference>
<comment type="cofactor">
    <cofactor evidence="12 15">
        <name>Ca(2+)</name>
        <dbReference type="ChEBI" id="CHEBI:29108"/>
    </cofactor>
    <text evidence="12 15">Binds 2 calcium ions per subunit.</text>
</comment>
<evidence type="ECO:0000256" key="7">
    <source>
        <dbReference type="ARBA" id="ARBA00023002"/>
    </source>
</evidence>
<organism evidence="17 18">
    <name type="scientific">Senna tora</name>
    <dbReference type="NCBI Taxonomy" id="362788"/>
    <lineage>
        <taxon>Eukaryota</taxon>
        <taxon>Viridiplantae</taxon>
        <taxon>Streptophyta</taxon>
        <taxon>Embryophyta</taxon>
        <taxon>Tracheophyta</taxon>
        <taxon>Spermatophyta</taxon>
        <taxon>Magnoliopsida</taxon>
        <taxon>eudicotyledons</taxon>
        <taxon>Gunneridae</taxon>
        <taxon>Pentapetalae</taxon>
        <taxon>rosids</taxon>
        <taxon>fabids</taxon>
        <taxon>Fabales</taxon>
        <taxon>Fabaceae</taxon>
        <taxon>Caesalpinioideae</taxon>
        <taxon>Cassia clade</taxon>
        <taxon>Senna</taxon>
    </lineage>
</organism>
<evidence type="ECO:0000256" key="9">
    <source>
        <dbReference type="ARBA" id="ARBA00023157"/>
    </source>
</evidence>
<comment type="function">
    <text evidence="2">Removal of H(2)O(2), oxidation of toxic reductants, biosynthesis and degradation of lignin, suberization, auxin catabolism, response to environmental stresses such as wounding, pathogen attack and oxidative stress. These functions might be dependent on each isozyme/isoform in each plant tissue.</text>
</comment>
<evidence type="ECO:0000313" key="17">
    <source>
        <dbReference type="EMBL" id="KAF7811427.1"/>
    </source>
</evidence>
<dbReference type="GO" id="GO:0140825">
    <property type="term" value="F:lactoperoxidase activity"/>
    <property type="evidence" value="ECO:0007669"/>
    <property type="project" value="UniProtKB-EC"/>
</dbReference>
<keyword evidence="4 15" id="KW-0575">Peroxidase</keyword>
<comment type="cofactor">
    <cofactor evidence="15">
        <name>heme b</name>
        <dbReference type="ChEBI" id="CHEBI:60344"/>
    </cofactor>
    <text evidence="15">Binds 1 heme b (iron(II)-protoporphyrin IX) group per subunit.</text>
</comment>
<keyword evidence="15" id="KW-0376">Hydrogen peroxide</keyword>
<dbReference type="PRINTS" id="PR00461">
    <property type="entry name" value="PLPEROXIDASE"/>
</dbReference>
<dbReference type="InterPro" id="IPR010255">
    <property type="entry name" value="Haem_peroxidase_sf"/>
</dbReference>
<feature type="signal peptide" evidence="15">
    <location>
        <begin position="1"/>
        <end position="22"/>
    </location>
</feature>
<keyword evidence="5 15" id="KW-0349">Heme</keyword>